<feature type="compositionally biased region" description="Basic and acidic residues" evidence="1">
    <location>
        <begin position="106"/>
        <end position="115"/>
    </location>
</feature>
<evidence type="ECO:0000256" key="1">
    <source>
        <dbReference type="SAM" id="MobiDB-lite"/>
    </source>
</evidence>
<keyword evidence="3" id="KW-1185">Reference proteome</keyword>
<evidence type="ECO:0000313" key="2">
    <source>
        <dbReference type="EMBL" id="MFC6355652.1"/>
    </source>
</evidence>
<protein>
    <submittedName>
        <fullName evidence="2">Uncharacterized protein</fullName>
    </submittedName>
</protein>
<accession>A0ABW1VEF0</accession>
<organism evidence="2 3">
    <name type="scientific">Luethyella okanaganae</name>
    <dbReference type="NCBI Taxonomy" id="69372"/>
    <lineage>
        <taxon>Bacteria</taxon>
        <taxon>Bacillati</taxon>
        <taxon>Actinomycetota</taxon>
        <taxon>Actinomycetes</taxon>
        <taxon>Micrococcales</taxon>
        <taxon>Microbacteriaceae</taxon>
        <taxon>Luethyella</taxon>
    </lineage>
</organism>
<proteinExistence type="predicted"/>
<evidence type="ECO:0000313" key="3">
    <source>
        <dbReference type="Proteomes" id="UP001596306"/>
    </source>
</evidence>
<gene>
    <name evidence="2" type="ORF">ACFQB0_05980</name>
</gene>
<name>A0ABW1VEF0_9MICO</name>
<dbReference type="EMBL" id="JBHSTP010000001">
    <property type="protein sequence ID" value="MFC6355652.1"/>
    <property type="molecule type" value="Genomic_DNA"/>
</dbReference>
<sequence>MSNREYDVRMARTRDAAAADNGFVHFFEWMNRKLSPAFGPPPVTEYGEADRPTRLAACPLCGHPMGEHFIDHSTPNTVLNCPVIEHKPVPDNSSPLGELGMPASARRLEKIGRRS</sequence>
<comment type="caution">
    <text evidence="2">The sequence shown here is derived from an EMBL/GenBank/DDBJ whole genome shotgun (WGS) entry which is preliminary data.</text>
</comment>
<dbReference type="Proteomes" id="UP001596306">
    <property type="component" value="Unassembled WGS sequence"/>
</dbReference>
<feature type="region of interest" description="Disordered" evidence="1">
    <location>
        <begin position="87"/>
        <end position="115"/>
    </location>
</feature>
<reference evidence="3" key="1">
    <citation type="journal article" date="2019" name="Int. J. Syst. Evol. Microbiol.">
        <title>The Global Catalogue of Microorganisms (GCM) 10K type strain sequencing project: providing services to taxonomists for standard genome sequencing and annotation.</title>
        <authorList>
            <consortium name="The Broad Institute Genomics Platform"/>
            <consortium name="The Broad Institute Genome Sequencing Center for Infectious Disease"/>
            <person name="Wu L."/>
            <person name="Ma J."/>
        </authorList>
    </citation>
    <scope>NUCLEOTIDE SEQUENCE [LARGE SCALE GENOMIC DNA]</scope>
    <source>
        <strain evidence="3">CCUG 43304</strain>
    </source>
</reference>